<dbReference type="Gene3D" id="3.60.15.10">
    <property type="entry name" value="Ribonuclease Z/Hydroxyacylglutathione hydrolase-like"/>
    <property type="match status" value="1"/>
</dbReference>
<dbReference type="AlphaFoldDB" id="A0A1M6Q7Q0"/>
<evidence type="ECO:0000313" key="3">
    <source>
        <dbReference type="Proteomes" id="UP000184452"/>
    </source>
</evidence>
<dbReference type="Proteomes" id="UP000184452">
    <property type="component" value="Unassembled WGS sequence"/>
</dbReference>
<organism evidence="2 3">
    <name type="scientific">Nocardiopsis flavescens</name>
    <dbReference type="NCBI Taxonomy" id="758803"/>
    <lineage>
        <taxon>Bacteria</taxon>
        <taxon>Bacillati</taxon>
        <taxon>Actinomycetota</taxon>
        <taxon>Actinomycetes</taxon>
        <taxon>Streptosporangiales</taxon>
        <taxon>Nocardiopsidaceae</taxon>
        <taxon>Nocardiopsis</taxon>
    </lineage>
</organism>
<accession>A0A1M6Q7Q0</accession>
<dbReference type="InterPro" id="IPR001279">
    <property type="entry name" value="Metallo-B-lactamas"/>
</dbReference>
<feature type="domain" description="Metallo-beta-lactamase" evidence="1">
    <location>
        <begin position="37"/>
        <end position="236"/>
    </location>
</feature>
<dbReference type="CDD" id="cd07726">
    <property type="entry name" value="ST1585-like_MBL-fold"/>
    <property type="match status" value="1"/>
</dbReference>
<dbReference type="SMART" id="SM00849">
    <property type="entry name" value="Lactamase_B"/>
    <property type="match status" value="1"/>
</dbReference>
<keyword evidence="3" id="KW-1185">Reference proteome</keyword>
<dbReference type="Pfam" id="PF00753">
    <property type="entry name" value="Lactamase_B"/>
    <property type="match status" value="1"/>
</dbReference>
<sequence length="337" mass="36162">MTAVHDDVDVSRPPEGITPLGDDIFAIDTMLAGYPGIVSSYLIRTERPCIIEVGTAGSARVLHDAVLALGLSPADLATIVVTHIHLDHAGGTGDMAALFPNAEIVVHERGARHLADPGRLMRSAAMVWGDRLDTLFGRMHPTEARRIRSVGRTGEIDLGGGRTLSTHYAPGHAKHHMGLVDSLTGDLYVGDALGVYNQLTGDIRPATPPPDFDLPACLDTLRLFSDIGAQRLMFSHFGAVGDVAETIDRAEAELHLWVDTVRASHGSTGDLDHAIAMVRDKVVSRYRPLPPDASPEAAAVLDTLSGAEANVSGIVHWLDRLEQERAEAARQEDENRA</sequence>
<dbReference type="EMBL" id="FQZK01000014">
    <property type="protein sequence ID" value="SHK16166.1"/>
    <property type="molecule type" value="Genomic_DNA"/>
</dbReference>
<dbReference type="OrthoDB" id="2971563at2"/>
<proteinExistence type="predicted"/>
<dbReference type="PANTHER" id="PTHR42951:SF22">
    <property type="entry name" value="METALLO BETA-LACTAMASE SUPERFAMILY LIPOPROTEIN"/>
    <property type="match status" value="1"/>
</dbReference>
<evidence type="ECO:0000313" key="2">
    <source>
        <dbReference type="EMBL" id="SHK16166.1"/>
    </source>
</evidence>
<evidence type="ECO:0000259" key="1">
    <source>
        <dbReference type="SMART" id="SM00849"/>
    </source>
</evidence>
<dbReference type="InterPro" id="IPR037482">
    <property type="entry name" value="ST1585_MBL-fold"/>
</dbReference>
<gene>
    <name evidence="2" type="ORF">SAMN05421803_114131</name>
</gene>
<dbReference type="InterPro" id="IPR050855">
    <property type="entry name" value="NDM-1-like"/>
</dbReference>
<reference evidence="2 3" key="1">
    <citation type="submission" date="2016-11" db="EMBL/GenBank/DDBJ databases">
        <authorList>
            <person name="Jaros S."/>
            <person name="Januszkiewicz K."/>
            <person name="Wedrychowicz H."/>
        </authorList>
    </citation>
    <scope>NUCLEOTIDE SEQUENCE [LARGE SCALE GENOMIC DNA]</scope>
    <source>
        <strain evidence="2 3">CGMCC 4.5723</strain>
    </source>
</reference>
<protein>
    <submittedName>
        <fullName evidence="2">Glyoxylase, beta-lactamase superfamily II</fullName>
    </submittedName>
</protein>
<dbReference type="PANTHER" id="PTHR42951">
    <property type="entry name" value="METALLO-BETA-LACTAMASE DOMAIN-CONTAINING"/>
    <property type="match status" value="1"/>
</dbReference>
<name>A0A1M6Q7Q0_9ACTN</name>
<dbReference type="InterPro" id="IPR036866">
    <property type="entry name" value="RibonucZ/Hydroxyglut_hydro"/>
</dbReference>
<dbReference type="SUPFAM" id="SSF56281">
    <property type="entry name" value="Metallo-hydrolase/oxidoreductase"/>
    <property type="match status" value="1"/>
</dbReference>
<dbReference type="STRING" id="758803.SAMN05421803_114131"/>